<name>A0A1R1XZU5_9FUNG</name>
<feature type="region of interest" description="Disordered" evidence="1">
    <location>
        <begin position="282"/>
        <end position="332"/>
    </location>
</feature>
<feature type="compositionally biased region" description="Polar residues" evidence="1">
    <location>
        <begin position="177"/>
        <end position="196"/>
    </location>
</feature>
<feature type="compositionally biased region" description="Polar residues" evidence="1">
    <location>
        <begin position="306"/>
        <end position="332"/>
    </location>
</feature>
<comment type="caution">
    <text evidence="2">The sequence shown here is derived from an EMBL/GenBank/DDBJ whole genome shotgun (WGS) entry which is preliminary data.</text>
</comment>
<dbReference type="AlphaFoldDB" id="A0A1R1XZU5"/>
<feature type="region of interest" description="Disordered" evidence="1">
    <location>
        <begin position="172"/>
        <end position="200"/>
    </location>
</feature>
<proteinExistence type="predicted"/>
<sequence length="404" mass="44042">MEYENYVVLPPIVDLNSIGSEEETKEMIQACPISSTMNYSPPLLNENIIHAAKKTDTNLYCIQSALAQATRPLINFFCRKYNEDSEAANEDEILALASAMILILASIATKISQSRMENVYQDMNIPGKPKQLAENAAKLLFDQKLLDKAMSTIKPAKKSRLAQIFKMRQQHGPYRSPFSSTTTAQTIQSGQTSENPTLRRGFPPEEGKIAGGDTFVSPGTTTVPVQSTAVWPIALAAHLYQGTTASTILSTKNGDQNSSLLIRPPCYRRIKRAIQAVYHHGPEQAHTTWAPGKLRQVGDSADTNDKSPSNGHKLPGNSSQGSKGAVPVNTQGTGEIDWKSSYYVCSSASRSSHAEATLRTQELLSRDNGFMEIDGSLDEISGPKPSILELPVLPLRDARDGGLH</sequence>
<protein>
    <submittedName>
        <fullName evidence="2">Uncharacterized protein</fullName>
    </submittedName>
</protein>
<reference evidence="3" key="1">
    <citation type="submission" date="2017-01" db="EMBL/GenBank/DDBJ databases">
        <authorList>
            <person name="Wang Y."/>
            <person name="White M."/>
            <person name="Kvist S."/>
            <person name="Moncalvo J.-M."/>
        </authorList>
    </citation>
    <scope>NUCLEOTIDE SEQUENCE [LARGE SCALE GENOMIC DNA]</scope>
    <source>
        <strain evidence="3">ID-206-W2</strain>
    </source>
</reference>
<accession>A0A1R1XZU5</accession>
<dbReference type="Proteomes" id="UP000187429">
    <property type="component" value="Unassembled WGS sequence"/>
</dbReference>
<evidence type="ECO:0000313" key="2">
    <source>
        <dbReference type="EMBL" id="OMJ20089.1"/>
    </source>
</evidence>
<gene>
    <name evidence="2" type="ORF">AYI69_g6348</name>
</gene>
<evidence type="ECO:0000256" key="1">
    <source>
        <dbReference type="SAM" id="MobiDB-lite"/>
    </source>
</evidence>
<organism evidence="2 3">
    <name type="scientific">Smittium culicis</name>
    <dbReference type="NCBI Taxonomy" id="133412"/>
    <lineage>
        <taxon>Eukaryota</taxon>
        <taxon>Fungi</taxon>
        <taxon>Fungi incertae sedis</taxon>
        <taxon>Zoopagomycota</taxon>
        <taxon>Kickxellomycotina</taxon>
        <taxon>Harpellomycetes</taxon>
        <taxon>Harpellales</taxon>
        <taxon>Legeriomycetaceae</taxon>
        <taxon>Smittium</taxon>
    </lineage>
</organism>
<dbReference type="EMBL" id="LSSM01002848">
    <property type="protein sequence ID" value="OMJ20089.1"/>
    <property type="molecule type" value="Genomic_DNA"/>
</dbReference>
<evidence type="ECO:0000313" key="3">
    <source>
        <dbReference type="Proteomes" id="UP000187429"/>
    </source>
</evidence>
<keyword evidence="3" id="KW-1185">Reference proteome</keyword>